<dbReference type="EMBL" id="WRXN01000022">
    <property type="protein sequence ID" value="MVT12292.1"/>
    <property type="molecule type" value="Genomic_DNA"/>
</dbReference>
<comment type="caution">
    <text evidence="2">The sequence shown here is derived from an EMBL/GenBank/DDBJ whole genome shotgun (WGS) entry which is preliminary data.</text>
</comment>
<evidence type="ECO:0008006" key="4">
    <source>
        <dbReference type="Google" id="ProtNLM"/>
    </source>
</evidence>
<dbReference type="AlphaFoldDB" id="A0A7K1UD44"/>
<dbReference type="Gene3D" id="2.60.120.560">
    <property type="entry name" value="Exo-inulinase, domain 1"/>
    <property type="match status" value="1"/>
</dbReference>
<dbReference type="Proteomes" id="UP000461730">
    <property type="component" value="Unassembled WGS sequence"/>
</dbReference>
<evidence type="ECO:0000313" key="2">
    <source>
        <dbReference type="EMBL" id="MVT12292.1"/>
    </source>
</evidence>
<evidence type="ECO:0000313" key="3">
    <source>
        <dbReference type="Proteomes" id="UP000461730"/>
    </source>
</evidence>
<accession>A0A7K1UD44</accession>
<keyword evidence="1" id="KW-0732">Signal</keyword>
<dbReference type="RefSeq" id="WP_157309712.1">
    <property type="nucleotide sequence ID" value="NZ_WRXN01000022.1"/>
</dbReference>
<keyword evidence="3" id="KW-1185">Reference proteome</keyword>
<feature type="chain" id="PRO_5029789804" description="3-keto-disaccharide hydrolase domain-containing protein" evidence="1">
    <location>
        <begin position="18"/>
        <end position="357"/>
    </location>
</feature>
<organism evidence="2 3">
    <name type="scientific">Chitinophaga tropicalis</name>
    <dbReference type="NCBI Taxonomy" id="2683588"/>
    <lineage>
        <taxon>Bacteria</taxon>
        <taxon>Pseudomonadati</taxon>
        <taxon>Bacteroidota</taxon>
        <taxon>Chitinophagia</taxon>
        <taxon>Chitinophagales</taxon>
        <taxon>Chitinophagaceae</taxon>
        <taxon>Chitinophaga</taxon>
    </lineage>
</organism>
<protein>
    <recommendedName>
        <fullName evidence="4">3-keto-disaccharide hydrolase domain-containing protein</fullName>
    </recommendedName>
</protein>
<feature type="signal peptide" evidence="1">
    <location>
        <begin position="1"/>
        <end position="17"/>
    </location>
</feature>
<evidence type="ECO:0000256" key="1">
    <source>
        <dbReference type="SAM" id="SignalP"/>
    </source>
</evidence>
<name>A0A7K1UD44_9BACT</name>
<gene>
    <name evidence="2" type="ORF">GO493_28815</name>
</gene>
<reference evidence="2 3" key="1">
    <citation type="submission" date="2019-12" db="EMBL/GenBank/DDBJ databases">
        <title>Chitinophaga sp. strain ysch24 (GDMCC 1.1355), whole genome shotgun sequence.</title>
        <authorList>
            <person name="Zhang X."/>
        </authorList>
    </citation>
    <scope>NUCLEOTIDE SEQUENCE [LARGE SCALE GENOMIC DNA]</scope>
    <source>
        <strain evidence="3">ysch24</strain>
    </source>
</reference>
<proteinExistence type="predicted"/>
<sequence length="357" mass="40417">MRFSLLILLLLSLTAGAQPIIPFDSPRWKITGNGFVQETHLGRPAYRLAKGAALLEDVNFKNGTIEFDIALAKERYFPAIEFRVQDEYNYEQYYLRPHQSGNPDAMQYTPVYNNSAGWQLYYGEGYNNPVILPFDRWLHVKLVVLGSQAEVYFDQDTTPVLFIRHLRRDIAGGKIKLSNMAPSPAWYSNFTYTSTDAVTIRSKAAPVPPLPSTVITSWQVSSPFNEKQLTNKFHLSAADTAKLSWKHLNADELGVTDLAMLSGVDSNSNTVFVKRIIYADKPGIQKLSFGFSDRAKVYLNNRLQYAGEDGFMSRDYRFLGTIGYFDAVYLDLKKGRNELWIAVSEDFGGWGIKAKLE</sequence>